<evidence type="ECO:0000313" key="5">
    <source>
        <dbReference type="EMBL" id="OHA58802.1"/>
    </source>
</evidence>
<dbReference type="GO" id="GO:1990904">
    <property type="term" value="C:ribonucleoprotein complex"/>
    <property type="evidence" value="ECO:0007669"/>
    <property type="project" value="UniProtKB-KW"/>
</dbReference>
<keyword evidence="3" id="KW-0687">Ribonucleoprotein</keyword>
<dbReference type="AlphaFoldDB" id="A0A1G2QFM1"/>
<dbReference type="InterPro" id="IPR013025">
    <property type="entry name" value="Ribosomal_uL23-like"/>
</dbReference>
<dbReference type="EMBL" id="MHTJ01000002">
    <property type="protein sequence ID" value="OHA58802.1"/>
    <property type="molecule type" value="Genomic_DNA"/>
</dbReference>
<accession>A0A1G2QFM1</accession>
<evidence type="ECO:0000256" key="1">
    <source>
        <dbReference type="ARBA" id="ARBA00006700"/>
    </source>
</evidence>
<dbReference type="GO" id="GO:0006412">
    <property type="term" value="P:translation"/>
    <property type="evidence" value="ECO:0007669"/>
    <property type="project" value="InterPro"/>
</dbReference>
<evidence type="ECO:0000256" key="3">
    <source>
        <dbReference type="ARBA" id="ARBA00023274"/>
    </source>
</evidence>
<evidence type="ECO:0000313" key="6">
    <source>
        <dbReference type="Proteomes" id="UP000177043"/>
    </source>
</evidence>
<dbReference type="SUPFAM" id="SSF54189">
    <property type="entry name" value="Ribosomal proteins S24e, L23 and L15e"/>
    <property type="match status" value="1"/>
</dbReference>
<keyword evidence="2 5" id="KW-0689">Ribosomal protein</keyword>
<evidence type="ECO:0000256" key="4">
    <source>
        <dbReference type="ARBA" id="ARBA00035481"/>
    </source>
</evidence>
<organism evidence="5 6">
    <name type="scientific">Candidatus Vogelbacteria bacterium RIFOXYD1_FULL_44_32</name>
    <dbReference type="NCBI Taxonomy" id="1802438"/>
    <lineage>
        <taxon>Bacteria</taxon>
        <taxon>Candidatus Vogeliibacteriota</taxon>
    </lineage>
</organism>
<reference evidence="5 6" key="1">
    <citation type="journal article" date="2016" name="Nat. Commun.">
        <title>Thousands of microbial genomes shed light on interconnected biogeochemical processes in an aquifer system.</title>
        <authorList>
            <person name="Anantharaman K."/>
            <person name="Brown C.T."/>
            <person name="Hug L.A."/>
            <person name="Sharon I."/>
            <person name="Castelle C.J."/>
            <person name="Probst A.J."/>
            <person name="Thomas B.C."/>
            <person name="Singh A."/>
            <person name="Wilkins M.J."/>
            <person name="Karaoz U."/>
            <person name="Brodie E.L."/>
            <person name="Williams K.H."/>
            <person name="Hubbard S.S."/>
            <person name="Banfield J.F."/>
        </authorList>
    </citation>
    <scope>NUCLEOTIDE SEQUENCE [LARGE SCALE GENOMIC DNA]</scope>
</reference>
<dbReference type="InterPro" id="IPR012678">
    <property type="entry name" value="Ribosomal_uL23/eL15/eS24_sf"/>
</dbReference>
<dbReference type="GO" id="GO:0003735">
    <property type="term" value="F:structural constituent of ribosome"/>
    <property type="evidence" value="ECO:0007669"/>
    <property type="project" value="InterPro"/>
</dbReference>
<dbReference type="Pfam" id="PF00276">
    <property type="entry name" value="Ribosomal_L23"/>
    <property type="match status" value="1"/>
</dbReference>
<proteinExistence type="inferred from homology"/>
<dbReference type="Gene3D" id="3.30.70.330">
    <property type="match status" value="1"/>
</dbReference>
<gene>
    <name evidence="5" type="ORF">A2571_00240</name>
</gene>
<dbReference type="Proteomes" id="UP000177043">
    <property type="component" value="Unassembled WGS sequence"/>
</dbReference>
<protein>
    <recommendedName>
        <fullName evidence="4">50S ribosomal protein L23</fullName>
    </recommendedName>
</protein>
<name>A0A1G2QFM1_9BACT</name>
<comment type="caution">
    <text evidence="5">The sequence shown here is derived from an EMBL/GenBank/DDBJ whole genome shotgun (WGS) entry which is preliminary data.</text>
</comment>
<dbReference type="STRING" id="1802438.A2571_00240"/>
<comment type="similarity">
    <text evidence="1">Belongs to the universal ribosomal protein uL23 family.</text>
</comment>
<dbReference type="InterPro" id="IPR012677">
    <property type="entry name" value="Nucleotide-bd_a/b_plait_sf"/>
</dbReference>
<sequence length="99" mass="10662">MAKQQLTTGAVILTRPRITEKASALTERIEPVYTFEVAAGAGKIAIARAIKEKYGVTPLKVNIVNLPRKKVVVRGKKGVTAGVKKALVYLAKGSKIDFI</sequence>
<dbReference type="GO" id="GO:0005840">
    <property type="term" value="C:ribosome"/>
    <property type="evidence" value="ECO:0007669"/>
    <property type="project" value="UniProtKB-KW"/>
</dbReference>
<evidence type="ECO:0000256" key="2">
    <source>
        <dbReference type="ARBA" id="ARBA00022980"/>
    </source>
</evidence>